<name>A0ABN3A8V1_9ACTN</name>
<keyword evidence="1" id="KW-1133">Transmembrane helix</keyword>
<organism evidence="2 3">
    <name type="scientific">Nocardioides koreensis</name>
    <dbReference type="NCBI Taxonomy" id="433651"/>
    <lineage>
        <taxon>Bacteria</taxon>
        <taxon>Bacillati</taxon>
        <taxon>Actinomycetota</taxon>
        <taxon>Actinomycetes</taxon>
        <taxon>Propionibacteriales</taxon>
        <taxon>Nocardioidaceae</taxon>
        <taxon>Nocardioides</taxon>
    </lineage>
</organism>
<dbReference type="Proteomes" id="UP001501771">
    <property type="component" value="Unassembled WGS sequence"/>
</dbReference>
<evidence type="ECO:0008006" key="4">
    <source>
        <dbReference type="Google" id="ProtNLM"/>
    </source>
</evidence>
<feature type="transmembrane region" description="Helical" evidence="1">
    <location>
        <begin position="56"/>
        <end position="75"/>
    </location>
</feature>
<evidence type="ECO:0000313" key="3">
    <source>
        <dbReference type="Proteomes" id="UP001501771"/>
    </source>
</evidence>
<feature type="transmembrane region" description="Helical" evidence="1">
    <location>
        <begin position="113"/>
        <end position="134"/>
    </location>
</feature>
<keyword evidence="1" id="KW-0812">Transmembrane</keyword>
<accession>A0ABN3A8V1</accession>
<feature type="transmembrane region" description="Helical" evidence="1">
    <location>
        <begin position="87"/>
        <end position="106"/>
    </location>
</feature>
<evidence type="ECO:0000256" key="1">
    <source>
        <dbReference type="SAM" id="Phobius"/>
    </source>
</evidence>
<gene>
    <name evidence="2" type="ORF">GCM10009844_43850</name>
</gene>
<comment type="caution">
    <text evidence="2">The sequence shown here is derived from an EMBL/GenBank/DDBJ whole genome shotgun (WGS) entry which is preliminary data.</text>
</comment>
<sequence>MTPVNDVDLETIRLFLHVLAATIWVGGQITLAALVPALRGAGAEVPKAAANAFNRIAWPAFVVLVLTGVWNVVAADDDSAAFQNTLSLKYVLVLASGVTAFLHARATSKQAMAVYGALTGLTALAALFVGIMLAE</sequence>
<proteinExistence type="predicted"/>
<keyword evidence="1" id="KW-0472">Membrane</keyword>
<evidence type="ECO:0000313" key="2">
    <source>
        <dbReference type="EMBL" id="GAA2156024.1"/>
    </source>
</evidence>
<reference evidence="2 3" key="1">
    <citation type="journal article" date="2019" name="Int. J. Syst. Evol. Microbiol.">
        <title>The Global Catalogue of Microorganisms (GCM) 10K type strain sequencing project: providing services to taxonomists for standard genome sequencing and annotation.</title>
        <authorList>
            <consortium name="The Broad Institute Genomics Platform"/>
            <consortium name="The Broad Institute Genome Sequencing Center for Infectious Disease"/>
            <person name="Wu L."/>
            <person name="Ma J."/>
        </authorList>
    </citation>
    <scope>NUCLEOTIDE SEQUENCE [LARGE SCALE GENOMIC DNA]</scope>
    <source>
        <strain evidence="2 3">JCM 16022</strain>
    </source>
</reference>
<keyword evidence="3" id="KW-1185">Reference proteome</keyword>
<feature type="transmembrane region" description="Helical" evidence="1">
    <location>
        <begin position="12"/>
        <end position="35"/>
    </location>
</feature>
<dbReference type="EMBL" id="BAAAQR010000018">
    <property type="protein sequence ID" value="GAA2156024.1"/>
    <property type="molecule type" value="Genomic_DNA"/>
</dbReference>
<protein>
    <recommendedName>
        <fullName evidence="4">Copper resistance protein D domain-containing protein</fullName>
    </recommendedName>
</protein>